<dbReference type="PANTHER" id="PTHR38774">
    <property type="entry name" value="CYTOPLASMIC PROTEIN-RELATED"/>
    <property type="match status" value="1"/>
</dbReference>
<dbReference type="PANTHER" id="PTHR38774:SF1">
    <property type="entry name" value="CYTOPLASMIC PROTEIN"/>
    <property type="match status" value="1"/>
</dbReference>
<organism evidence="1 3">
    <name type="scientific">BD1-7 clade bacterium</name>
    <dbReference type="NCBI Taxonomy" id="2029982"/>
    <lineage>
        <taxon>Bacteria</taxon>
        <taxon>Pseudomonadati</taxon>
        <taxon>Pseudomonadota</taxon>
        <taxon>Gammaproteobacteria</taxon>
        <taxon>Cellvibrionales</taxon>
        <taxon>Spongiibacteraceae</taxon>
        <taxon>BD1-7 clade</taxon>
    </lineage>
</organism>
<evidence type="ECO:0000313" key="2">
    <source>
        <dbReference type="EMBL" id="CAA0082271.1"/>
    </source>
</evidence>
<evidence type="ECO:0000313" key="3">
    <source>
        <dbReference type="Proteomes" id="UP000434580"/>
    </source>
</evidence>
<proteinExistence type="predicted"/>
<dbReference type="InterPro" id="IPR009659">
    <property type="entry name" value="DUF1249"/>
</dbReference>
<sequence length="132" mass="15420">MAECETNYRRIGKLLPKDADAASFRIVLPNKQVGRVQLQVTERCKYTTMVRLDQITGSEWLDQHFELRLYHDARMVEVMPKSGTGQLRGRYDYPNENMWHEDEKHQQHKFLSECLSYCLAHGLSAHNPEIIG</sequence>
<reference evidence="3 4" key="1">
    <citation type="submission" date="2019-11" db="EMBL/GenBank/DDBJ databases">
        <authorList>
            <person name="Holert J."/>
        </authorList>
    </citation>
    <scope>NUCLEOTIDE SEQUENCE [LARGE SCALE GENOMIC DNA]</scope>
    <source>
        <strain evidence="1">BC5_2</strain>
        <strain evidence="2">SB11_3</strain>
    </source>
</reference>
<dbReference type="EMBL" id="CACSII010000001">
    <property type="protein sequence ID" value="CAA0078306.1"/>
    <property type="molecule type" value="Genomic_DNA"/>
</dbReference>
<name>A0A5S9N8P7_9GAMM</name>
<dbReference type="AlphaFoldDB" id="A0A5S9N8P7"/>
<dbReference type="Proteomes" id="UP000441399">
    <property type="component" value="Unassembled WGS sequence"/>
</dbReference>
<accession>A0A5S9N8P7</accession>
<evidence type="ECO:0000313" key="1">
    <source>
        <dbReference type="EMBL" id="CAA0078306.1"/>
    </source>
</evidence>
<dbReference type="Proteomes" id="UP000434580">
    <property type="component" value="Unassembled WGS sequence"/>
</dbReference>
<evidence type="ECO:0000313" key="4">
    <source>
        <dbReference type="Proteomes" id="UP000441399"/>
    </source>
</evidence>
<keyword evidence="4" id="KW-1185">Reference proteome</keyword>
<evidence type="ECO:0008006" key="5">
    <source>
        <dbReference type="Google" id="ProtNLM"/>
    </source>
</evidence>
<dbReference type="Pfam" id="PF06853">
    <property type="entry name" value="DUF1249"/>
    <property type="match status" value="1"/>
</dbReference>
<protein>
    <recommendedName>
        <fullName evidence="5">DUF1249 domain-containing protein</fullName>
    </recommendedName>
</protein>
<dbReference type="EMBL" id="CACSIO010000001">
    <property type="protein sequence ID" value="CAA0082271.1"/>
    <property type="molecule type" value="Genomic_DNA"/>
</dbReference>
<gene>
    <name evidence="1" type="ORF">DPBNPPHM_00006</name>
    <name evidence="2" type="ORF">OPDIPICF_00396</name>
</gene>